<feature type="compositionally biased region" description="Basic and acidic residues" evidence="2">
    <location>
        <begin position="150"/>
        <end position="160"/>
    </location>
</feature>
<evidence type="ECO:0000313" key="5">
    <source>
        <dbReference type="Proteomes" id="UP000887575"/>
    </source>
</evidence>
<dbReference type="InterPro" id="IPR050111">
    <property type="entry name" value="C-type_lectin/snaclec_domain"/>
</dbReference>
<name>A0AAF3FA02_9BILA</name>
<feature type="region of interest" description="Disordered" evidence="2">
    <location>
        <begin position="149"/>
        <end position="174"/>
    </location>
</feature>
<evidence type="ECO:0000256" key="1">
    <source>
        <dbReference type="SAM" id="Coils"/>
    </source>
</evidence>
<dbReference type="PROSITE" id="PS50041">
    <property type="entry name" value="C_TYPE_LECTIN_2"/>
    <property type="match status" value="1"/>
</dbReference>
<dbReference type="WBParaSite" id="MBELARI_LOCUS2732">
    <property type="protein sequence ID" value="MBELARI_LOCUS2732"/>
    <property type="gene ID" value="MBELARI_LOCUS2732"/>
</dbReference>
<protein>
    <recommendedName>
        <fullName evidence="4">C-type lectin domain-containing protein</fullName>
    </recommendedName>
</protein>
<accession>A0AAF3FA02</accession>
<keyword evidence="1" id="KW-0175">Coiled coil</keyword>
<dbReference type="AlphaFoldDB" id="A0AAF3FA02"/>
<evidence type="ECO:0000256" key="2">
    <source>
        <dbReference type="SAM" id="MobiDB-lite"/>
    </source>
</evidence>
<feature type="coiled-coil region" evidence="1">
    <location>
        <begin position="188"/>
        <end position="262"/>
    </location>
</feature>
<reference evidence="6" key="1">
    <citation type="submission" date="2024-02" db="UniProtKB">
        <authorList>
            <consortium name="WormBaseParasite"/>
        </authorList>
    </citation>
    <scope>IDENTIFICATION</scope>
</reference>
<dbReference type="CDD" id="cd00037">
    <property type="entry name" value="CLECT"/>
    <property type="match status" value="1"/>
</dbReference>
<sequence length="411" mass="47704">MRFSRIFLLLLFLLHLQLADGLFWFIPIAMALSTAATIGTSVYSIVQGERAEKREQRREEREIELMQERRRMSHQENLRLGEENRGFGEFIYAANGKLDDIQYISKETLQQVLANNDDVRHLDRKLKSKTQEELVEAREEICELEAEIQSEQKERSDEFTKNNSQISQSADRSTKIDADLRAEIDSKIAELSRTFSALKADLERELNEAREKNAEVEGELRSENIKLRADLYVFQSRNARELNERREKNAEVERELRSENIELRADLATKTTELRAQIEFEKENKAGEIAKLLPNSKRTMTLAFDLNGWSYLEQTASWYKAIDQKMTFDEAVAYCGSKKSHLVTIHSQEENDFVQELAKSVNSLDFFWIGLKRNPNKENAFEWTDGSSVDFTKWDESQPDSNTHAAVRFPA</sequence>
<dbReference type="Proteomes" id="UP000887575">
    <property type="component" value="Unassembled WGS sequence"/>
</dbReference>
<dbReference type="Gene3D" id="3.10.100.10">
    <property type="entry name" value="Mannose-Binding Protein A, subunit A"/>
    <property type="match status" value="1"/>
</dbReference>
<evidence type="ECO:0000256" key="3">
    <source>
        <dbReference type="SAM" id="SignalP"/>
    </source>
</evidence>
<evidence type="ECO:0000313" key="6">
    <source>
        <dbReference type="WBParaSite" id="MBELARI_LOCUS2732"/>
    </source>
</evidence>
<feature type="signal peptide" evidence="3">
    <location>
        <begin position="1"/>
        <end position="21"/>
    </location>
</feature>
<organism evidence="5 6">
    <name type="scientific">Mesorhabditis belari</name>
    <dbReference type="NCBI Taxonomy" id="2138241"/>
    <lineage>
        <taxon>Eukaryota</taxon>
        <taxon>Metazoa</taxon>
        <taxon>Ecdysozoa</taxon>
        <taxon>Nematoda</taxon>
        <taxon>Chromadorea</taxon>
        <taxon>Rhabditida</taxon>
        <taxon>Rhabditina</taxon>
        <taxon>Rhabditomorpha</taxon>
        <taxon>Rhabditoidea</taxon>
        <taxon>Rhabditidae</taxon>
        <taxon>Mesorhabditinae</taxon>
        <taxon>Mesorhabditis</taxon>
    </lineage>
</organism>
<feature type="chain" id="PRO_5042133034" description="C-type lectin domain-containing protein" evidence="3">
    <location>
        <begin position="22"/>
        <end position="411"/>
    </location>
</feature>
<dbReference type="PANTHER" id="PTHR22803">
    <property type="entry name" value="MANNOSE, PHOSPHOLIPASE, LECTIN RECEPTOR RELATED"/>
    <property type="match status" value="1"/>
</dbReference>
<dbReference type="SUPFAM" id="SSF56436">
    <property type="entry name" value="C-type lectin-like"/>
    <property type="match status" value="1"/>
</dbReference>
<keyword evidence="3" id="KW-0732">Signal</keyword>
<dbReference type="Pfam" id="PF00059">
    <property type="entry name" value="Lectin_C"/>
    <property type="match status" value="1"/>
</dbReference>
<dbReference type="InterPro" id="IPR001304">
    <property type="entry name" value="C-type_lectin-like"/>
</dbReference>
<feature type="compositionally biased region" description="Polar residues" evidence="2">
    <location>
        <begin position="161"/>
        <end position="171"/>
    </location>
</feature>
<proteinExistence type="predicted"/>
<dbReference type="InterPro" id="IPR016187">
    <property type="entry name" value="CTDL_fold"/>
</dbReference>
<dbReference type="InterPro" id="IPR016186">
    <property type="entry name" value="C-type_lectin-like/link_sf"/>
</dbReference>
<dbReference type="SMART" id="SM00034">
    <property type="entry name" value="CLECT"/>
    <property type="match status" value="1"/>
</dbReference>
<keyword evidence="5" id="KW-1185">Reference proteome</keyword>
<feature type="domain" description="C-type lectin" evidence="4">
    <location>
        <begin position="319"/>
        <end position="401"/>
    </location>
</feature>
<evidence type="ECO:0000259" key="4">
    <source>
        <dbReference type="PROSITE" id="PS50041"/>
    </source>
</evidence>